<dbReference type="Pfam" id="PF01047">
    <property type="entry name" value="MarR"/>
    <property type="match status" value="1"/>
</dbReference>
<dbReference type="PRINTS" id="PR00598">
    <property type="entry name" value="HTHMARR"/>
</dbReference>
<evidence type="ECO:0000256" key="3">
    <source>
        <dbReference type="ARBA" id="ARBA00023163"/>
    </source>
</evidence>
<dbReference type="Gene3D" id="1.10.10.10">
    <property type="entry name" value="Winged helix-like DNA-binding domain superfamily/Winged helix DNA-binding domain"/>
    <property type="match status" value="1"/>
</dbReference>
<evidence type="ECO:0000313" key="5">
    <source>
        <dbReference type="EMBL" id="GAX01984.1"/>
    </source>
</evidence>
<evidence type="ECO:0000256" key="1">
    <source>
        <dbReference type="ARBA" id="ARBA00023015"/>
    </source>
</evidence>
<dbReference type="PANTHER" id="PTHR42756:SF1">
    <property type="entry name" value="TRANSCRIPTIONAL REPRESSOR OF EMRAB OPERON"/>
    <property type="match status" value="1"/>
</dbReference>
<dbReference type="GO" id="GO:0003677">
    <property type="term" value="F:DNA binding"/>
    <property type="evidence" value="ECO:0007669"/>
    <property type="project" value="UniProtKB-KW"/>
</dbReference>
<feature type="domain" description="HTH marR-type" evidence="4">
    <location>
        <begin position="5"/>
        <end position="139"/>
    </location>
</feature>
<comment type="caution">
    <text evidence="5">The sequence shown here is derived from an EMBL/GenBank/DDBJ whole genome shotgun (WGS) entry which is preliminary data.</text>
</comment>
<dbReference type="PANTHER" id="PTHR42756">
    <property type="entry name" value="TRANSCRIPTIONAL REGULATOR, MARR"/>
    <property type="match status" value="1"/>
</dbReference>
<reference evidence="5 6" key="1">
    <citation type="submission" date="2015-11" db="EMBL/GenBank/DDBJ databases">
        <title>Draft genome sequences of new species of the genus Lactobacillus isolated from orchardgrass silage.</title>
        <authorList>
            <person name="Tohno M."/>
            <person name="Tanizawa Y."/>
            <person name="Arita M."/>
        </authorList>
    </citation>
    <scope>NUCLEOTIDE SEQUENCE [LARGE SCALE GENOMIC DNA]</scope>
    <source>
        <strain evidence="5 6">IWT126</strain>
    </source>
</reference>
<protein>
    <submittedName>
        <fullName evidence="5">MarR family transcriptional regulator</fullName>
    </submittedName>
</protein>
<evidence type="ECO:0000259" key="4">
    <source>
        <dbReference type="PROSITE" id="PS50995"/>
    </source>
</evidence>
<dbReference type="PROSITE" id="PS50995">
    <property type="entry name" value="HTH_MARR_2"/>
    <property type="match status" value="1"/>
</dbReference>
<dbReference type="InterPro" id="IPR000835">
    <property type="entry name" value="HTH_MarR-typ"/>
</dbReference>
<keyword evidence="6" id="KW-1185">Reference proteome</keyword>
<keyword evidence="1" id="KW-0805">Transcription regulation</keyword>
<dbReference type="SMART" id="SM00347">
    <property type="entry name" value="HTH_MARR"/>
    <property type="match status" value="1"/>
</dbReference>
<dbReference type="OrthoDB" id="5327581at2"/>
<keyword evidence="2" id="KW-0238">DNA-binding</keyword>
<dbReference type="RefSeq" id="WP_054655184.1">
    <property type="nucleotide sequence ID" value="NZ_BBFL01000008.1"/>
</dbReference>
<dbReference type="AlphaFoldDB" id="A0A1Z5IJN5"/>
<keyword evidence="3" id="KW-0804">Transcription</keyword>
<dbReference type="SUPFAM" id="SSF46785">
    <property type="entry name" value="Winged helix' DNA-binding domain"/>
    <property type="match status" value="1"/>
</dbReference>
<gene>
    <name evidence="5" type="primary">marR_16</name>
    <name evidence="5" type="ORF">IWT126_02048</name>
</gene>
<evidence type="ECO:0000256" key="2">
    <source>
        <dbReference type="ARBA" id="ARBA00023125"/>
    </source>
</evidence>
<proteinExistence type="predicted"/>
<evidence type="ECO:0000313" key="6">
    <source>
        <dbReference type="Proteomes" id="UP000198402"/>
    </source>
</evidence>
<dbReference type="InterPro" id="IPR036390">
    <property type="entry name" value="WH_DNA-bd_sf"/>
</dbReference>
<accession>A0A1Z5IJN5</accession>
<dbReference type="GO" id="GO:0003700">
    <property type="term" value="F:DNA-binding transcription factor activity"/>
    <property type="evidence" value="ECO:0007669"/>
    <property type="project" value="InterPro"/>
</dbReference>
<sequence length="143" mass="16218">MLNQRNRIGIYLKEAAIEFDKKSNHLLAQYHLTQPQFNLLSCLFVNQDRVVRQVDLEKQFGLSSPTVTRLLHQLETKGFIQRVPNPDDARSKQIALTPQALAKQTTLLGSADQLEAEIRTGLSDSELKSGISFMKKILKNLEN</sequence>
<dbReference type="Proteomes" id="UP000198402">
    <property type="component" value="Unassembled WGS sequence"/>
</dbReference>
<name>A0A1Z5IJN5_9LACO</name>
<dbReference type="EMBL" id="BCMG01000011">
    <property type="protein sequence ID" value="GAX01984.1"/>
    <property type="molecule type" value="Genomic_DNA"/>
</dbReference>
<organism evidence="5 6">
    <name type="scientific">Secundilactobacillus silagei JCM 19001</name>
    <dbReference type="NCBI Taxonomy" id="1302250"/>
    <lineage>
        <taxon>Bacteria</taxon>
        <taxon>Bacillati</taxon>
        <taxon>Bacillota</taxon>
        <taxon>Bacilli</taxon>
        <taxon>Lactobacillales</taxon>
        <taxon>Lactobacillaceae</taxon>
        <taxon>Secundilactobacillus</taxon>
    </lineage>
</organism>
<dbReference type="InterPro" id="IPR036388">
    <property type="entry name" value="WH-like_DNA-bd_sf"/>
</dbReference>